<proteinExistence type="predicted"/>
<sequence>MSKYIKPTPLALPEPGGVSVGSLPQAKRHKRKFDAVITIEDPGARPNLRLRFAPDPGRAHLVLQFEDVDTDSLGIRVATLGDVERAVVFARAWTDRSLLVHCFHGVGRSAGVALAILADRLGPGNEAQALERLLAVRPEVTPNLVVVALADRLLDRSGSLVAAVAAWEAFAPGLVEARATRLHFARTRPELYARADDGIDR</sequence>
<dbReference type="InterPro" id="IPR016130">
    <property type="entry name" value="Tyr_Pase_AS"/>
</dbReference>
<gene>
    <name evidence="1" type="ORF">PYV00_12325</name>
</gene>
<dbReference type="RefSeq" id="WP_275228571.1">
    <property type="nucleotide sequence ID" value="NZ_JARESE010000041.1"/>
</dbReference>
<dbReference type="InterPro" id="IPR029021">
    <property type="entry name" value="Prot-tyrosine_phosphatase-like"/>
</dbReference>
<keyword evidence="2" id="KW-1185">Reference proteome</keyword>
<reference evidence="1 2" key="1">
    <citation type="submission" date="2023-03" db="EMBL/GenBank/DDBJ databases">
        <title>NovoSphingobium album sp. nov. isolated from polycyclic aromatic hydrocarbons- and heavy-metal polluted soil.</title>
        <authorList>
            <person name="Liu Z."/>
            <person name="Wang K."/>
        </authorList>
    </citation>
    <scope>NUCLEOTIDE SEQUENCE [LARGE SCALE GENOMIC DNA]</scope>
    <source>
        <strain evidence="1 2">H3SJ31-1</strain>
    </source>
</reference>
<evidence type="ECO:0008006" key="3">
    <source>
        <dbReference type="Google" id="ProtNLM"/>
    </source>
</evidence>
<accession>A0ABT5WR33</accession>
<name>A0ABT5WR33_9SPHN</name>
<evidence type="ECO:0000313" key="1">
    <source>
        <dbReference type="EMBL" id="MDE8652488.1"/>
    </source>
</evidence>
<protein>
    <recommendedName>
        <fullName evidence="3">Tyrosine specific protein phosphatases domain-containing protein</fullName>
    </recommendedName>
</protein>
<dbReference type="SUPFAM" id="SSF52799">
    <property type="entry name" value="(Phosphotyrosine protein) phosphatases II"/>
    <property type="match status" value="1"/>
</dbReference>
<organism evidence="1 2">
    <name type="scientific">Novosphingobium album</name>
    <name type="common">ex Liu et al. 2023</name>
    <dbReference type="NCBI Taxonomy" id="3031130"/>
    <lineage>
        <taxon>Bacteria</taxon>
        <taxon>Pseudomonadati</taxon>
        <taxon>Pseudomonadota</taxon>
        <taxon>Alphaproteobacteria</taxon>
        <taxon>Sphingomonadales</taxon>
        <taxon>Sphingomonadaceae</taxon>
        <taxon>Novosphingobium</taxon>
    </lineage>
</organism>
<dbReference type="Gene3D" id="3.90.190.10">
    <property type="entry name" value="Protein tyrosine phosphatase superfamily"/>
    <property type="match status" value="1"/>
</dbReference>
<evidence type="ECO:0000313" key="2">
    <source>
        <dbReference type="Proteomes" id="UP001216253"/>
    </source>
</evidence>
<comment type="caution">
    <text evidence="1">The sequence shown here is derived from an EMBL/GenBank/DDBJ whole genome shotgun (WGS) entry which is preliminary data.</text>
</comment>
<dbReference type="EMBL" id="JARESE010000041">
    <property type="protein sequence ID" value="MDE8652488.1"/>
    <property type="molecule type" value="Genomic_DNA"/>
</dbReference>
<dbReference type="PROSITE" id="PS00383">
    <property type="entry name" value="TYR_PHOSPHATASE_1"/>
    <property type="match status" value="1"/>
</dbReference>
<dbReference type="Proteomes" id="UP001216253">
    <property type="component" value="Unassembled WGS sequence"/>
</dbReference>